<feature type="compositionally biased region" description="Basic residues" evidence="1">
    <location>
        <begin position="121"/>
        <end position="130"/>
    </location>
</feature>
<name>A0ABR0LHN9_9PEZI</name>
<dbReference type="Pfam" id="PF20917">
    <property type="entry name" value="AsnRS_N"/>
    <property type="match status" value="1"/>
</dbReference>
<evidence type="ECO:0000256" key="1">
    <source>
        <dbReference type="SAM" id="MobiDB-lite"/>
    </source>
</evidence>
<organism evidence="3 4">
    <name type="scientific">Cryomyces antarcticus</name>
    <dbReference type="NCBI Taxonomy" id="329879"/>
    <lineage>
        <taxon>Eukaryota</taxon>
        <taxon>Fungi</taxon>
        <taxon>Dikarya</taxon>
        <taxon>Ascomycota</taxon>
        <taxon>Pezizomycotina</taxon>
        <taxon>Dothideomycetes</taxon>
        <taxon>Dothideomycetes incertae sedis</taxon>
        <taxon>Cryomyces</taxon>
    </lineage>
</organism>
<feature type="compositionally biased region" description="Basic and acidic residues" evidence="1">
    <location>
        <begin position="49"/>
        <end position="73"/>
    </location>
</feature>
<comment type="caution">
    <text evidence="3">The sequence shown here is derived from an EMBL/GenBank/DDBJ whole genome shotgun (WGS) entry which is preliminary data.</text>
</comment>
<sequence length="130" mass="14706">YAYLQHTKTASYLVRKPSEPSPEAEGAESSSEWKPAAKAALKKAANFAEQHEKKAKKEKELAVQREKEEEERQRVLEDAKKLTIEEDKSLPHAVRIKLDEKDPKVVKLRSGDSKNGDGRGTRVKVFGRVH</sequence>
<evidence type="ECO:0000313" key="4">
    <source>
        <dbReference type="Proteomes" id="UP001357485"/>
    </source>
</evidence>
<feature type="non-terminal residue" evidence="3">
    <location>
        <position position="130"/>
    </location>
</feature>
<accession>A0ABR0LHN9</accession>
<feature type="region of interest" description="Disordered" evidence="1">
    <location>
        <begin position="107"/>
        <end position="130"/>
    </location>
</feature>
<reference evidence="3 4" key="1">
    <citation type="submission" date="2023-08" db="EMBL/GenBank/DDBJ databases">
        <title>Black Yeasts Isolated from many extreme environments.</title>
        <authorList>
            <person name="Coleine C."/>
            <person name="Stajich J.E."/>
            <person name="Selbmann L."/>
        </authorList>
    </citation>
    <scope>NUCLEOTIDE SEQUENCE [LARGE SCALE GENOMIC DNA]</scope>
    <source>
        <strain evidence="3 4">CCFEE 536</strain>
    </source>
</reference>
<dbReference type="Proteomes" id="UP001357485">
    <property type="component" value="Unassembled WGS sequence"/>
</dbReference>
<gene>
    <name evidence="3" type="ORF">LTR16_012227</name>
</gene>
<feature type="region of interest" description="Disordered" evidence="1">
    <location>
        <begin position="13"/>
        <end position="73"/>
    </location>
</feature>
<keyword evidence="4" id="KW-1185">Reference proteome</keyword>
<evidence type="ECO:0000259" key="2">
    <source>
        <dbReference type="Pfam" id="PF20917"/>
    </source>
</evidence>
<dbReference type="Gene3D" id="3.30.1910.20">
    <property type="entry name" value="asparaginyl-tRNA synthetase, N-terminal domain"/>
    <property type="match status" value="1"/>
</dbReference>
<protein>
    <recommendedName>
        <fullName evidence="2">Asparagine--tRNA ligase N-terminal domain-containing protein</fullName>
    </recommendedName>
</protein>
<feature type="non-terminal residue" evidence="3">
    <location>
        <position position="1"/>
    </location>
</feature>
<feature type="domain" description="Asparagine--tRNA ligase N-terminal" evidence="2">
    <location>
        <begin position="2"/>
        <end position="91"/>
    </location>
</feature>
<dbReference type="InterPro" id="IPR048952">
    <property type="entry name" value="AsnRS_N"/>
</dbReference>
<feature type="compositionally biased region" description="Low complexity" evidence="1">
    <location>
        <begin position="21"/>
        <end position="48"/>
    </location>
</feature>
<feature type="compositionally biased region" description="Basic and acidic residues" evidence="1">
    <location>
        <begin position="107"/>
        <end position="120"/>
    </location>
</feature>
<dbReference type="EMBL" id="JAVRRA010020615">
    <property type="protein sequence ID" value="KAK5162562.1"/>
    <property type="molecule type" value="Genomic_DNA"/>
</dbReference>
<proteinExistence type="predicted"/>
<evidence type="ECO:0000313" key="3">
    <source>
        <dbReference type="EMBL" id="KAK5162562.1"/>
    </source>
</evidence>